<evidence type="ECO:0000256" key="9">
    <source>
        <dbReference type="ARBA" id="ARBA00022989"/>
    </source>
</evidence>
<keyword evidence="8" id="KW-0067">ATP-binding</keyword>
<dbReference type="FunFam" id="3.30.300.30:FF:000020">
    <property type="entry name" value="Long-chain fatty acid transporter"/>
    <property type="match status" value="1"/>
</dbReference>
<evidence type="ECO:0000256" key="10">
    <source>
        <dbReference type="ARBA" id="ARBA00023055"/>
    </source>
</evidence>
<name>A0A6M5KDS6_9DINO</name>
<evidence type="ECO:0000256" key="15">
    <source>
        <dbReference type="ARBA" id="ARBA00060276"/>
    </source>
</evidence>
<evidence type="ECO:0000256" key="13">
    <source>
        <dbReference type="ARBA" id="ARBA00046271"/>
    </source>
</evidence>
<evidence type="ECO:0000256" key="18">
    <source>
        <dbReference type="SAM" id="Phobius"/>
    </source>
</evidence>
<keyword evidence="6 18" id="KW-0812">Transmembrane</keyword>
<comment type="catalytic activity">
    <reaction evidence="14">
        <text>a very long-chain fatty acid + ATP + CoA = a very long-chain fatty acyl-CoA + AMP + diphosphate</text>
        <dbReference type="Rhea" id="RHEA:54536"/>
        <dbReference type="ChEBI" id="CHEBI:30616"/>
        <dbReference type="ChEBI" id="CHEBI:33019"/>
        <dbReference type="ChEBI" id="CHEBI:57287"/>
        <dbReference type="ChEBI" id="CHEBI:58950"/>
        <dbReference type="ChEBI" id="CHEBI:138261"/>
        <dbReference type="ChEBI" id="CHEBI:456215"/>
    </reaction>
</comment>
<dbReference type="EMBL" id="MT165613">
    <property type="protein sequence ID" value="QJU71804.1"/>
    <property type="molecule type" value="mRNA"/>
</dbReference>
<dbReference type="GO" id="GO:0005886">
    <property type="term" value="C:plasma membrane"/>
    <property type="evidence" value="ECO:0007669"/>
    <property type="project" value="UniProtKB-SubCell"/>
</dbReference>
<evidence type="ECO:0000256" key="11">
    <source>
        <dbReference type="ARBA" id="ARBA00023136"/>
    </source>
</evidence>
<dbReference type="Pfam" id="PF00501">
    <property type="entry name" value="AMP-binding"/>
    <property type="match status" value="1"/>
</dbReference>
<sequence length="634" mass="69617">MAVAAKAAAAVALGAAGLKVLDSKTGFSADVGLARRMIKALPILNKGKSTDDGSVSDIWLEAVAKWPDNTFVIFEHQRLTFRDMDMLSNQMAHWLLAQGIKRDDVVALVMENKAEFIGWWLALTKIGAQIAMINYSIKQKGLLHCIKVADSKAVIFDGDVEENVHSIESELSGVKLIFWGGQPRMTFAQVRTVTHDGLLAYSRDGSEFKAMRKGIKMADNFGFIYTSGTTGLPKAANIMHVKFVGMGSMVLASGLSTNDRLYTCLPIFHSAGGGIGVVGCILTGATLVLARKFSNQRFWPDIVAYDCTAFQYIGELGRYLVNYAKEHPEVLSVKHNLKVAMGNGLRPEVWDDFQDGFRIPLVVEFYGATEGNGALINFCHRSDKASRGAVGRAGPLVNKIMNAKVVKFNVDTEEVVRGSDGLCIECSPGEAGELIFPIVASDPAKNFKGYTDEKATSKKILSDAFAKGDRWFRTGDLLSKNSLGLFFFADRIGDTFRWKGENCSTMEVSEIVSSFGGIEEANVYGVKVPGVQDGRGCMVAISGPAELQAREKLDALQKLCEKELPRYAQPLFLRFLPNMEVTGTFKHQKVQLREQGCDPTVVRDPLYWLSPGSKRYEKFEQSDFKALTNGVSRL</sequence>
<evidence type="ECO:0000259" key="19">
    <source>
        <dbReference type="Pfam" id="PF00501"/>
    </source>
</evidence>
<keyword evidence="7" id="KW-0547">Nucleotide-binding</keyword>
<comment type="function">
    <text evidence="15">Acyl-CoA synthetase required for both the import of long chain fatty acids (LCFAs) (C14-C18) and the activation very long chain fatty acids (VLCFAs) (C20-C26) by esterification of the fatty acids into metabolically active CoA-thioesters for subsequent degradation or incorporation into phospholipids. The transport and fatty acyl-CoA synthetase activities are genetically separable and are thus independent activities. Esterifies VLCFAs in the peroxisome matrix. The VLCFAs are actively transported into peroxisomes by a PXA1-PXA2 heterodimeric transporter in the peroxisomal membrane.</text>
</comment>
<dbReference type="GO" id="GO:0005324">
    <property type="term" value="F:long-chain fatty acid transmembrane transporter activity"/>
    <property type="evidence" value="ECO:0007669"/>
    <property type="project" value="TreeGrafter"/>
</dbReference>
<reference evidence="20" key="1">
    <citation type="journal article" date="2020" name="PLoS ONE">
        <title>Transcriptomic analysis of polyketide synthases in a highly ciguatoxic dinoflagellate, Gambierdiscus polynesiensis and low toxicity Gambierdiscus pacificus, from French Polynesia.</title>
        <authorList>
            <person name="Van Dolah F.M."/>
            <person name="Morey J.S."/>
            <person name="Milne S."/>
            <person name="Ung A."/>
            <person name="Anderson P.E."/>
            <person name="Chinain M."/>
        </authorList>
    </citation>
    <scope>NUCLEOTIDE SEQUENCE</scope>
</reference>
<keyword evidence="11 18" id="KW-0472">Membrane</keyword>
<dbReference type="InterPro" id="IPR045851">
    <property type="entry name" value="AMP-bd_C_sf"/>
</dbReference>
<evidence type="ECO:0000256" key="14">
    <source>
        <dbReference type="ARBA" id="ARBA00051585"/>
    </source>
</evidence>
<keyword evidence="12" id="KW-0576">Peroxisome</keyword>
<dbReference type="Gene3D" id="3.30.300.30">
    <property type="match status" value="1"/>
</dbReference>
<evidence type="ECO:0000256" key="3">
    <source>
        <dbReference type="ARBA" id="ARBA00022448"/>
    </source>
</evidence>
<keyword evidence="10" id="KW-0445">Lipid transport</keyword>
<evidence type="ECO:0000256" key="5">
    <source>
        <dbReference type="ARBA" id="ARBA00022598"/>
    </source>
</evidence>
<keyword evidence="5" id="KW-0436">Ligase</keyword>
<evidence type="ECO:0000313" key="20">
    <source>
        <dbReference type="EMBL" id="QJU71804.1"/>
    </source>
</evidence>
<dbReference type="SUPFAM" id="SSF56801">
    <property type="entry name" value="Acetyl-CoA synthetase-like"/>
    <property type="match status" value="1"/>
</dbReference>
<dbReference type="AlphaFoldDB" id="A0A6M5KDS6"/>
<evidence type="ECO:0000256" key="2">
    <source>
        <dbReference type="ARBA" id="ARBA00006432"/>
    </source>
</evidence>
<keyword evidence="9 18" id="KW-1133">Transmembrane helix</keyword>
<feature type="domain" description="AMP-dependent synthetase/ligase" evidence="19">
    <location>
        <begin position="61"/>
        <end position="435"/>
    </location>
</feature>
<evidence type="ECO:0000256" key="8">
    <source>
        <dbReference type="ARBA" id="ARBA00022840"/>
    </source>
</evidence>
<dbReference type="InterPro" id="IPR042099">
    <property type="entry name" value="ANL_N_sf"/>
</dbReference>
<evidence type="ECO:0000256" key="7">
    <source>
        <dbReference type="ARBA" id="ARBA00022741"/>
    </source>
</evidence>
<feature type="transmembrane region" description="Helical" evidence="18">
    <location>
        <begin position="267"/>
        <end position="290"/>
    </location>
</feature>
<dbReference type="GO" id="GO:0005524">
    <property type="term" value="F:ATP binding"/>
    <property type="evidence" value="ECO:0007669"/>
    <property type="project" value="UniProtKB-KW"/>
</dbReference>
<evidence type="ECO:0000256" key="17">
    <source>
        <dbReference type="ARBA" id="ARBA00078285"/>
    </source>
</evidence>
<dbReference type="GO" id="GO:0004467">
    <property type="term" value="F:long-chain fatty acid-CoA ligase activity"/>
    <property type="evidence" value="ECO:0007669"/>
    <property type="project" value="TreeGrafter"/>
</dbReference>
<proteinExistence type="evidence at transcript level"/>
<dbReference type="Gene3D" id="3.40.50.12780">
    <property type="entry name" value="N-terminal domain of ligase-like"/>
    <property type="match status" value="1"/>
</dbReference>
<evidence type="ECO:0000256" key="6">
    <source>
        <dbReference type="ARBA" id="ARBA00022692"/>
    </source>
</evidence>
<evidence type="ECO:0000256" key="12">
    <source>
        <dbReference type="ARBA" id="ARBA00023140"/>
    </source>
</evidence>
<evidence type="ECO:0000256" key="16">
    <source>
        <dbReference type="ARBA" id="ARBA00068795"/>
    </source>
</evidence>
<evidence type="ECO:0000256" key="1">
    <source>
        <dbReference type="ARBA" id="ARBA00004651"/>
    </source>
</evidence>
<keyword evidence="3" id="KW-0813">Transport</keyword>
<dbReference type="GO" id="GO:0005778">
    <property type="term" value="C:peroxisomal membrane"/>
    <property type="evidence" value="ECO:0007669"/>
    <property type="project" value="UniProtKB-SubCell"/>
</dbReference>
<protein>
    <recommendedName>
        <fullName evidence="16">Very long-chain fatty acid transport protein</fullName>
    </recommendedName>
    <alternativeName>
        <fullName evidence="17">Very-long-chain acyl-CoA synthetase</fullName>
    </alternativeName>
</protein>
<comment type="similarity">
    <text evidence="2">Belongs to the ATP-dependent AMP-binding enzyme family.</text>
</comment>
<keyword evidence="4" id="KW-1003">Cell membrane</keyword>
<comment type="subcellular location">
    <subcellularLocation>
        <location evidence="1">Cell membrane</location>
        <topology evidence="1">Multi-pass membrane protein</topology>
    </subcellularLocation>
    <subcellularLocation>
        <location evidence="13">Peroxisome membrane</location>
    </subcellularLocation>
</comment>
<dbReference type="FunFam" id="3.40.50.12780:FF:000019">
    <property type="entry name" value="Long-chain fatty acid transporter"/>
    <property type="match status" value="1"/>
</dbReference>
<accession>A0A6M5KDS6</accession>
<evidence type="ECO:0000256" key="4">
    <source>
        <dbReference type="ARBA" id="ARBA00022475"/>
    </source>
</evidence>
<dbReference type="GO" id="GO:0044539">
    <property type="term" value="P:long-chain fatty acid import into cell"/>
    <property type="evidence" value="ECO:0007669"/>
    <property type="project" value="TreeGrafter"/>
</dbReference>
<organism evidence="20">
    <name type="scientific">Gambierdiscus pacificus</name>
    <dbReference type="NCBI Taxonomy" id="439314"/>
    <lineage>
        <taxon>Eukaryota</taxon>
        <taxon>Sar</taxon>
        <taxon>Alveolata</taxon>
        <taxon>Dinophyceae</taxon>
        <taxon>Gonyaulacales</taxon>
        <taxon>Pyrocystaceae</taxon>
        <taxon>Gambierdiscus</taxon>
    </lineage>
</organism>
<dbReference type="PANTHER" id="PTHR43107:SF15">
    <property type="entry name" value="FATTY ACID TRANSPORT PROTEIN 3, ISOFORM A"/>
    <property type="match status" value="1"/>
</dbReference>
<dbReference type="PANTHER" id="PTHR43107">
    <property type="entry name" value="LONG-CHAIN FATTY ACID TRANSPORT PROTEIN"/>
    <property type="match status" value="1"/>
</dbReference>
<dbReference type="InterPro" id="IPR000873">
    <property type="entry name" value="AMP-dep_synth/lig_dom"/>
</dbReference>